<dbReference type="Pfam" id="PF13398">
    <property type="entry name" value="Peptidase_M50B"/>
    <property type="match status" value="1"/>
</dbReference>
<dbReference type="AlphaFoldDB" id="A0ABD3MB16"/>
<feature type="transmembrane region" description="Helical" evidence="1">
    <location>
        <begin position="101"/>
        <end position="119"/>
    </location>
</feature>
<dbReference type="EMBL" id="JALLBG020000152">
    <property type="protein sequence ID" value="KAL3761305.1"/>
    <property type="molecule type" value="Genomic_DNA"/>
</dbReference>
<dbReference type="PANTHER" id="PTHR33979">
    <property type="entry name" value="OS02G0221600 PROTEIN"/>
    <property type="match status" value="1"/>
</dbReference>
<protein>
    <recommendedName>
        <fullName evidence="4">Peptidase M50B-like-domain-containing protein</fullName>
    </recommendedName>
</protein>
<feature type="transmembrane region" description="Helical" evidence="1">
    <location>
        <begin position="198"/>
        <end position="219"/>
    </location>
</feature>
<feature type="transmembrane region" description="Helical" evidence="1">
    <location>
        <begin position="6"/>
        <end position="29"/>
    </location>
</feature>
<evidence type="ECO:0000313" key="3">
    <source>
        <dbReference type="Proteomes" id="UP001530293"/>
    </source>
</evidence>
<feature type="transmembrane region" description="Helical" evidence="1">
    <location>
        <begin position="150"/>
        <end position="168"/>
    </location>
</feature>
<keyword evidence="3" id="KW-1185">Reference proteome</keyword>
<organism evidence="2 3">
    <name type="scientific">Discostella pseudostelligera</name>
    <dbReference type="NCBI Taxonomy" id="259834"/>
    <lineage>
        <taxon>Eukaryota</taxon>
        <taxon>Sar</taxon>
        <taxon>Stramenopiles</taxon>
        <taxon>Ochrophyta</taxon>
        <taxon>Bacillariophyta</taxon>
        <taxon>Coscinodiscophyceae</taxon>
        <taxon>Thalassiosirophycidae</taxon>
        <taxon>Stephanodiscales</taxon>
        <taxon>Stephanodiscaceae</taxon>
        <taxon>Discostella</taxon>
    </lineage>
</organism>
<evidence type="ECO:0000256" key="1">
    <source>
        <dbReference type="SAM" id="Phobius"/>
    </source>
</evidence>
<gene>
    <name evidence="2" type="ORF">ACHAWU_010218</name>
</gene>
<dbReference type="PANTHER" id="PTHR33979:SF2">
    <property type="entry name" value="PEPTIDASE M50B-LIKE-DOMAIN-CONTAINING PROTEIN"/>
    <property type="match status" value="1"/>
</dbReference>
<evidence type="ECO:0000313" key="2">
    <source>
        <dbReference type="EMBL" id="KAL3761305.1"/>
    </source>
</evidence>
<accession>A0ABD3MB16</accession>
<keyword evidence="1" id="KW-0812">Transmembrane</keyword>
<proteinExistence type="predicted"/>
<dbReference type="Proteomes" id="UP001530293">
    <property type="component" value="Unassembled WGS sequence"/>
</dbReference>
<feature type="transmembrane region" description="Helical" evidence="1">
    <location>
        <begin position="126"/>
        <end position="144"/>
    </location>
</feature>
<reference evidence="2 3" key="1">
    <citation type="submission" date="2024-10" db="EMBL/GenBank/DDBJ databases">
        <title>Updated reference genomes for cyclostephanoid diatoms.</title>
        <authorList>
            <person name="Roberts W.R."/>
            <person name="Alverson A.J."/>
        </authorList>
    </citation>
    <scope>NUCLEOTIDE SEQUENCE [LARGE SCALE GENOMIC DNA]</scope>
    <source>
        <strain evidence="2 3">AJA232-27</strain>
    </source>
</reference>
<keyword evidence="1" id="KW-0472">Membrane</keyword>
<evidence type="ECO:0008006" key="4">
    <source>
        <dbReference type="Google" id="ProtNLM"/>
    </source>
</evidence>
<comment type="caution">
    <text evidence="2">The sequence shown here is derived from an EMBL/GenBank/DDBJ whole genome shotgun (WGS) entry which is preliminary data.</text>
</comment>
<keyword evidence="1" id="KW-1133">Transmembrane helix</keyword>
<dbReference type="InterPro" id="IPR049500">
    <property type="entry name" value="Peptidase_M50B-like"/>
</dbReference>
<sequence length="323" mass="35969">MNDPQIAFLALYLIYAILILLFHHTFILYPFRLLTTFLHELSHALACWISCGRVHAINVYNNEGGVTSYVGGCRSLIVPAGYVGASLWGMALVMTSGGRKTATGAAGLLTGMLLLSLCYAPNRTMILLNLTYAIITSVFIYLEWKVYSPILHYIVLFYGTFVGIHALFDTYHDTVRRTVLRSDAYACYEMYPCCLPKFVGLQWAILNIISQLLGIWIAMMQLSDACANLGWWECIGVDGDGDGNWEFGDKFWEWEERIVGDIEDYVWYDQTIKNCRTANDNVTHNAAAYRPNQIDATPSFETAPGATTGLSVGDATKEGTAVV</sequence>
<name>A0ABD3MB16_9STRA</name>